<keyword evidence="2" id="KW-0393">Immunoglobulin domain</keyword>
<reference evidence="5" key="2">
    <citation type="submission" date="2025-09" db="UniProtKB">
        <authorList>
            <consortium name="Ensembl"/>
        </authorList>
    </citation>
    <scope>IDENTIFICATION</scope>
</reference>
<dbReference type="Ensembl" id="ENSMNET00000023781.1">
    <property type="protein sequence ID" value="ENSMNEP00000004763.1"/>
    <property type="gene ID" value="ENSMNEG00000021731.1"/>
</dbReference>
<dbReference type="Bgee" id="ENSMNEG00000021731">
    <property type="expression patterns" value="Expressed in bone marrow and 2 other cell types or tissues"/>
</dbReference>
<evidence type="ECO:0000256" key="3">
    <source>
        <dbReference type="SAM" id="MobiDB-lite"/>
    </source>
</evidence>
<evidence type="ECO:0000259" key="4">
    <source>
        <dbReference type="PROSITE" id="PS50835"/>
    </source>
</evidence>
<feature type="compositionally biased region" description="Polar residues" evidence="3">
    <location>
        <begin position="63"/>
        <end position="73"/>
    </location>
</feature>
<dbReference type="InterPro" id="IPR050380">
    <property type="entry name" value="Immune_Resp_Modulators"/>
</dbReference>
<dbReference type="SUPFAM" id="SSF48726">
    <property type="entry name" value="Immunoglobulin"/>
    <property type="match status" value="1"/>
</dbReference>
<keyword evidence="6" id="KW-1185">Reference proteome</keyword>
<name>A0A2K6B060_MACNE</name>
<keyword evidence="1" id="KW-1015">Disulfide bond</keyword>
<dbReference type="InterPro" id="IPR007110">
    <property type="entry name" value="Ig-like_dom"/>
</dbReference>
<dbReference type="GeneTree" id="ENSGT01140000283645"/>
<protein>
    <recommendedName>
        <fullName evidence="4">Ig-like domain-containing protein</fullName>
    </recommendedName>
</protein>
<evidence type="ECO:0000313" key="6">
    <source>
        <dbReference type="Proteomes" id="UP000233120"/>
    </source>
</evidence>
<reference evidence="5" key="1">
    <citation type="submission" date="2025-08" db="UniProtKB">
        <authorList>
            <consortium name="Ensembl"/>
        </authorList>
    </citation>
    <scope>IDENTIFICATION</scope>
</reference>
<evidence type="ECO:0000256" key="1">
    <source>
        <dbReference type="ARBA" id="ARBA00023157"/>
    </source>
</evidence>
<accession>A0A2K6B060</accession>
<dbReference type="OMA" id="DLWFQDK"/>
<feature type="domain" description="Ig-like" evidence="4">
    <location>
        <begin position="25"/>
        <end position="104"/>
    </location>
</feature>
<dbReference type="PANTHER" id="PTHR23411">
    <property type="entry name" value="TAPASIN"/>
    <property type="match status" value="1"/>
</dbReference>
<evidence type="ECO:0000256" key="2">
    <source>
        <dbReference type="ARBA" id="ARBA00023319"/>
    </source>
</evidence>
<sequence>ECPSHTQPLGVYLLPPALQDLWFQDKATFTCFVVGSDLQDAHLSWEVAGKVPKGGMEKGPLEQHSNGSQSQHSRLALPRSLWNAGTSVTCTLNHSSLPSQKLMALREPGEAGSQVGR</sequence>
<dbReference type="InterPro" id="IPR013151">
    <property type="entry name" value="Immunoglobulin_dom"/>
</dbReference>
<dbReference type="PROSITE" id="PS50835">
    <property type="entry name" value="IG_LIKE"/>
    <property type="match status" value="1"/>
</dbReference>
<dbReference type="InterPro" id="IPR036179">
    <property type="entry name" value="Ig-like_dom_sf"/>
</dbReference>
<dbReference type="Pfam" id="PF00047">
    <property type="entry name" value="ig"/>
    <property type="match status" value="1"/>
</dbReference>
<feature type="region of interest" description="Disordered" evidence="3">
    <location>
        <begin position="51"/>
        <end position="76"/>
    </location>
</feature>
<dbReference type="InterPro" id="IPR013783">
    <property type="entry name" value="Ig-like_fold"/>
</dbReference>
<evidence type="ECO:0000313" key="5">
    <source>
        <dbReference type="Ensembl" id="ENSMNEP00000004763.1"/>
    </source>
</evidence>
<dbReference type="SMART" id="SM00407">
    <property type="entry name" value="IGc1"/>
    <property type="match status" value="1"/>
</dbReference>
<organism evidence="5 6">
    <name type="scientific">Macaca nemestrina</name>
    <name type="common">Pig-tailed macaque</name>
    <dbReference type="NCBI Taxonomy" id="9545"/>
    <lineage>
        <taxon>Eukaryota</taxon>
        <taxon>Metazoa</taxon>
        <taxon>Chordata</taxon>
        <taxon>Craniata</taxon>
        <taxon>Vertebrata</taxon>
        <taxon>Euteleostomi</taxon>
        <taxon>Mammalia</taxon>
        <taxon>Eutheria</taxon>
        <taxon>Euarchontoglires</taxon>
        <taxon>Primates</taxon>
        <taxon>Haplorrhini</taxon>
        <taxon>Catarrhini</taxon>
        <taxon>Cercopithecidae</taxon>
        <taxon>Cercopithecinae</taxon>
        <taxon>Macaca</taxon>
    </lineage>
</organism>
<proteinExistence type="predicted"/>
<dbReference type="Proteomes" id="UP000233120">
    <property type="component" value="Unassembled WGS sequence"/>
</dbReference>
<dbReference type="AlphaFoldDB" id="A0A2K6B060"/>
<dbReference type="InterPro" id="IPR003597">
    <property type="entry name" value="Ig_C1-set"/>
</dbReference>
<dbReference type="Gene3D" id="2.60.40.10">
    <property type="entry name" value="Immunoglobulins"/>
    <property type="match status" value="1"/>
</dbReference>